<dbReference type="PROSITE" id="PS51935">
    <property type="entry name" value="NLPC_P60"/>
    <property type="match status" value="1"/>
</dbReference>
<sequence>MRFLAKNESIKQEFFISCRISVLRSEKARCGVQPVANARNLGLWGAIMRIQSKWLTGASVVVALSFALCPRPASAETLSQAQQQLAQLQSQKRAVENRLSEDAVKEETLKNAIRAYQVSIENVQAQIQANQARMAALRQQEHELGIQLKQNEAQLNQAEEELAQIVRGEYEDGNVSYLEVLFNATSFTDFLSRLYDLAIVSKTQDQVVQSVKALQASIVEKQHEVQAAEQQAEQVGQQLNQLEAMDESLKQAQQVKLNAVLQDIEQGKQQQGMLESQIQLTQSDIQAIEAATAAAEQKESNAQYVAQQQAALVPADPNSIIGYAEQFLGTPYVWGGESPSGFDCSGFTQYVFSHFGIQIPRTSEEQFAVGVPVSQNDLQPGDLVFFSTYAPGATHVGIYIGNGLMIDAQDMGVSIDSVFNSYWGPKYLGARRFITTSG</sequence>
<dbReference type="EMBL" id="CP002902">
    <property type="protein sequence ID" value="AEJ44616.1"/>
    <property type="molecule type" value="Genomic_DNA"/>
</dbReference>
<dbReference type="STRING" id="1048834.TC41_2722"/>
<dbReference type="Proteomes" id="UP000000292">
    <property type="component" value="Chromosome"/>
</dbReference>
<evidence type="ECO:0000313" key="9">
    <source>
        <dbReference type="Proteomes" id="UP000000292"/>
    </source>
</evidence>
<evidence type="ECO:0000256" key="2">
    <source>
        <dbReference type="ARBA" id="ARBA00022670"/>
    </source>
</evidence>
<comment type="similarity">
    <text evidence="1">Belongs to the peptidase C40 family.</text>
</comment>
<dbReference type="Pfam" id="PF24568">
    <property type="entry name" value="CC_PcsB"/>
    <property type="match status" value="1"/>
</dbReference>
<evidence type="ECO:0000256" key="5">
    <source>
        <dbReference type="ARBA" id="ARBA00022807"/>
    </source>
</evidence>
<feature type="coiled-coil region" evidence="6">
    <location>
        <begin position="211"/>
        <end position="252"/>
    </location>
</feature>
<dbReference type="InterPro" id="IPR057309">
    <property type="entry name" value="PcsB_CC"/>
</dbReference>
<dbReference type="PATRIC" id="fig|1048834.4.peg.2581"/>
<keyword evidence="5" id="KW-0788">Thiol protease</keyword>
<dbReference type="InterPro" id="IPR000064">
    <property type="entry name" value="NLP_P60_dom"/>
</dbReference>
<dbReference type="Gene3D" id="3.90.1720.10">
    <property type="entry name" value="endopeptidase domain like (from Nostoc punctiforme)"/>
    <property type="match status" value="1"/>
</dbReference>
<reference evidence="9" key="2">
    <citation type="submission" date="2011-06" db="EMBL/GenBank/DDBJ databases">
        <title>The complete genome sequence of Alicyclobacillus acidocaldarius sp. Tc-4-1.</title>
        <authorList>
            <person name="Chen Y."/>
            <person name="He Y."/>
            <person name="Dong Z."/>
            <person name="Hu S."/>
        </authorList>
    </citation>
    <scope>NUCLEOTIDE SEQUENCE [LARGE SCALE GENOMIC DNA]</scope>
    <source>
        <strain evidence="9">Tc-4-1</strain>
    </source>
</reference>
<dbReference type="SUPFAM" id="SSF54001">
    <property type="entry name" value="Cysteine proteinases"/>
    <property type="match status" value="1"/>
</dbReference>
<organism evidence="8 9">
    <name type="scientific">Alicyclobacillus acidocaldarius (strain Tc-4-1)</name>
    <name type="common">Bacillus acidocaldarius</name>
    <dbReference type="NCBI Taxonomy" id="1048834"/>
    <lineage>
        <taxon>Bacteria</taxon>
        <taxon>Bacillati</taxon>
        <taxon>Bacillota</taxon>
        <taxon>Bacilli</taxon>
        <taxon>Bacillales</taxon>
        <taxon>Alicyclobacillaceae</taxon>
        <taxon>Alicyclobacillus</taxon>
    </lineage>
</organism>
<dbReference type="Gene3D" id="6.10.250.3150">
    <property type="match status" value="1"/>
</dbReference>
<keyword evidence="6" id="KW-0175">Coiled coil</keyword>
<evidence type="ECO:0000256" key="1">
    <source>
        <dbReference type="ARBA" id="ARBA00007074"/>
    </source>
</evidence>
<dbReference type="AlphaFoldDB" id="F8IIU1"/>
<dbReference type="eggNOG" id="COG3883">
    <property type="taxonomic scope" value="Bacteria"/>
</dbReference>
<evidence type="ECO:0000313" key="8">
    <source>
        <dbReference type="EMBL" id="AEJ44616.1"/>
    </source>
</evidence>
<dbReference type="Pfam" id="PF00877">
    <property type="entry name" value="NLPC_P60"/>
    <property type="match status" value="1"/>
</dbReference>
<reference evidence="8 9" key="1">
    <citation type="journal article" date="2011" name="J. Bacteriol.">
        <title>Complete Genome Sequence of Alicyclobacillus acidocaldarius Strain Tc-4-1.</title>
        <authorList>
            <person name="Chen Y."/>
            <person name="He Y."/>
            <person name="Zhang B."/>
            <person name="Yang J."/>
            <person name="Li W."/>
            <person name="Dong Z."/>
            <person name="Hu S."/>
        </authorList>
    </citation>
    <scope>NUCLEOTIDE SEQUENCE [LARGE SCALE GENOMIC DNA]</scope>
    <source>
        <strain evidence="8 9">Tc-4-1</strain>
    </source>
</reference>
<dbReference type="InterPro" id="IPR038765">
    <property type="entry name" value="Papain-like_cys_pep_sf"/>
</dbReference>
<keyword evidence="2" id="KW-0645">Protease</keyword>
<protein>
    <submittedName>
        <fullName evidence="8">NLP/P60 protein</fullName>
    </submittedName>
</protein>
<keyword evidence="4" id="KW-0378">Hydrolase</keyword>
<evidence type="ECO:0000259" key="7">
    <source>
        <dbReference type="PROSITE" id="PS51935"/>
    </source>
</evidence>
<evidence type="ECO:0000256" key="4">
    <source>
        <dbReference type="ARBA" id="ARBA00022801"/>
    </source>
</evidence>
<gene>
    <name evidence="8" type="ordered locus">TC41_2722</name>
</gene>
<accession>F8IIU1</accession>
<dbReference type="GO" id="GO:0008234">
    <property type="term" value="F:cysteine-type peptidase activity"/>
    <property type="evidence" value="ECO:0007669"/>
    <property type="project" value="UniProtKB-KW"/>
</dbReference>
<dbReference type="GO" id="GO:0006508">
    <property type="term" value="P:proteolysis"/>
    <property type="evidence" value="ECO:0007669"/>
    <property type="project" value="UniProtKB-KW"/>
</dbReference>
<feature type="coiled-coil region" evidence="6">
    <location>
        <begin position="78"/>
        <end position="168"/>
    </location>
</feature>
<keyword evidence="3" id="KW-0732">Signal</keyword>
<name>F8IIU1_ALIAT</name>
<dbReference type="PANTHER" id="PTHR47053:SF1">
    <property type="entry name" value="MUREIN DD-ENDOPEPTIDASE MEPH-RELATED"/>
    <property type="match status" value="1"/>
</dbReference>
<dbReference type="KEGG" id="aad:TC41_2722"/>
<dbReference type="HOGENOM" id="CLU_034085_0_0_9"/>
<dbReference type="eggNOG" id="COG0791">
    <property type="taxonomic scope" value="Bacteria"/>
</dbReference>
<evidence type="ECO:0000256" key="3">
    <source>
        <dbReference type="ARBA" id="ARBA00022729"/>
    </source>
</evidence>
<dbReference type="PANTHER" id="PTHR47053">
    <property type="entry name" value="MUREIN DD-ENDOPEPTIDASE MEPH-RELATED"/>
    <property type="match status" value="1"/>
</dbReference>
<feature type="domain" description="NlpC/P60" evidence="7">
    <location>
        <begin position="314"/>
        <end position="434"/>
    </location>
</feature>
<proteinExistence type="inferred from homology"/>
<evidence type="ECO:0000256" key="6">
    <source>
        <dbReference type="SAM" id="Coils"/>
    </source>
</evidence>
<dbReference type="InterPro" id="IPR051202">
    <property type="entry name" value="Peptidase_C40"/>
</dbReference>